<reference evidence="12" key="2">
    <citation type="journal article" date="2021" name="PeerJ">
        <title>Extensive microbial diversity within the chicken gut microbiome revealed by metagenomics and culture.</title>
        <authorList>
            <person name="Gilroy R."/>
            <person name="Ravi A."/>
            <person name="Getino M."/>
            <person name="Pursley I."/>
            <person name="Horton D.L."/>
            <person name="Alikhan N.F."/>
            <person name="Baker D."/>
            <person name="Gharbi K."/>
            <person name="Hall N."/>
            <person name="Watson M."/>
            <person name="Adriaenssens E.M."/>
            <person name="Foster-Nyarko E."/>
            <person name="Jarju S."/>
            <person name="Secka A."/>
            <person name="Antonio M."/>
            <person name="Oren A."/>
            <person name="Chaudhuri R.R."/>
            <person name="La Ragione R."/>
            <person name="Hildebrand F."/>
            <person name="Pallen M.J."/>
        </authorList>
    </citation>
    <scope>NUCLEOTIDE SEQUENCE</scope>
    <source>
        <strain evidence="12">10192</strain>
    </source>
</reference>
<feature type="transmembrane region" description="Helical" evidence="10">
    <location>
        <begin position="78"/>
        <end position="97"/>
    </location>
</feature>
<evidence type="ECO:0000259" key="11">
    <source>
        <dbReference type="PROSITE" id="PS50850"/>
    </source>
</evidence>
<dbReference type="PANTHER" id="PTHR48020">
    <property type="entry name" value="PROTON MYO-INOSITOL COTRANSPORTER"/>
    <property type="match status" value="1"/>
</dbReference>
<evidence type="ECO:0000256" key="8">
    <source>
        <dbReference type="ARBA" id="ARBA00023136"/>
    </source>
</evidence>
<dbReference type="GO" id="GO:0022857">
    <property type="term" value="F:transmembrane transporter activity"/>
    <property type="evidence" value="ECO:0007669"/>
    <property type="project" value="InterPro"/>
</dbReference>
<dbReference type="PROSITE" id="PS50850">
    <property type="entry name" value="MFS"/>
    <property type="match status" value="1"/>
</dbReference>
<organism evidence="12 13">
    <name type="scientific">Candidatus Scatousia excrementipullorum</name>
    <dbReference type="NCBI Taxonomy" id="2840936"/>
    <lineage>
        <taxon>Bacteria</taxon>
        <taxon>Candidatus Scatousia</taxon>
    </lineage>
</organism>
<dbReference type="AlphaFoldDB" id="A0A9D9H0J4"/>
<dbReference type="InterPro" id="IPR020846">
    <property type="entry name" value="MFS_dom"/>
</dbReference>
<feature type="transmembrane region" description="Helical" evidence="10">
    <location>
        <begin position="244"/>
        <end position="269"/>
    </location>
</feature>
<evidence type="ECO:0000256" key="9">
    <source>
        <dbReference type="RuleBase" id="RU003346"/>
    </source>
</evidence>
<dbReference type="InterPro" id="IPR036259">
    <property type="entry name" value="MFS_trans_sf"/>
</dbReference>
<dbReference type="EMBL" id="JADIND010000151">
    <property type="protein sequence ID" value="MBO8431107.1"/>
    <property type="molecule type" value="Genomic_DNA"/>
</dbReference>
<feature type="transmembrane region" description="Helical" evidence="10">
    <location>
        <begin position="347"/>
        <end position="370"/>
    </location>
</feature>
<feature type="transmembrane region" description="Helical" evidence="10">
    <location>
        <begin position="314"/>
        <end position="335"/>
    </location>
</feature>
<evidence type="ECO:0000256" key="5">
    <source>
        <dbReference type="ARBA" id="ARBA00022597"/>
    </source>
</evidence>
<feature type="transmembrane region" description="Helical" evidence="10">
    <location>
        <begin position="136"/>
        <end position="159"/>
    </location>
</feature>
<accession>A0A9D9H0J4</accession>
<evidence type="ECO:0000256" key="4">
    <source>
        <dbReference type="ARBA" id="ARBA00022475"/>
    </source>
</evidence>
<keyword evidence="5" id="KW-0762">Sugar transport</keyword>
<dbReference type="PROSITE" id="PS00217">
    <property type="entry name" value="SUGAR_TRANSPORT_2"/>
    <property type="match status" value="1"/>
</dbReference>
<evidence type="ECO:0000256" key="2">
    <source>
        <dbReference type="ARBA" id="ARBA00010992"/>
    </source>
</evidence>
<keyword evidence="3 9" id="KW-0813">Transport</keyword>
<sequence length="462" mass="50556">MKKFACLWLYIVAIVASLGGLLSGYDTGVISGALLFINESWNLSDSMQGILVSSVLIGAVIGAATNGILADIFGRKKIIMATAIIFIVGSILCGLAPNIYVLILSRILVGLAVGIVNFVVPLYLSEVSPKALRGTLVSLYQWAITAGILFSYFINAAFAEAVYSWRWMLLAGVLPGTVLLIGMCFMGDTPRWLVSKNRDDEAKKVFKKIEPDADVEMEIQHIKETINAESGESNKKFRFRKWMIMPFVVGIGIMFAQICTGINTIIYYAPTIFKNAGFDSNLNAIYATTGIGVVNFLMTIVAIYFTDRLGRKPLLYFGLTGVMLSLLALGSAFAFESLLGDNLKWVAVGSLVTYIICFAMSLGPIGWIIVSEVFPLKIRGIAMSICTVANFAFNFFVVGSFPVLMHRVGGAVTFWGFAVVSFLCIVFVYFFVPETKGISLEQIESNWLKGVKPRNFGKEVSE</sequence>
<proteinExistence type="inferred from homology"/>
<dbReference type="Gene3D" id="1.20.1250.20">
    <property type="entry name" value="MFS general substrate transporter like domains"/>
    <property type="match status" value="1"/>
</dbReference>
<evidence type="ECO:0000256" key="10">
    <source>
        <dbReference type="SAM" id="Phobius"/>
    </source>
</evidence>
<feature type="transmembrane region" description="Helical" evidence="10">
    <location>
        <begin position="284"/>
        <end position="305"/>
    </location>
</feature>
<dbReference type="NCBIfam" id="TIGR00879">
    <property type="entry name" value="SP"/>
    <property type="match status" value="1"/>
</dbReference>
<feature type="domain" description="Major facilitator superfamily (MFS) profile" evidence="11">
    <location>
        <begin position="12"/>
        <end position="436"/>
    </location>
</feature>
<feature type="transmembrane region" description="Helical" evidence="10">
    <location>
        <begin position="411"/>
        <end position="432"/>
    </location>
</feature>
<dbReference type="InterPro" id="IPR005828">
    <property type="entry name" value="MFS_sugar_transport-like"/>
</dbReference>
<evidence type="ECO:0000313" key="12">
    <source>
        <dbReference type="EMBL" id="MBO8431107.1"/>
    </source>
</evidence>
<dbReference type="PRINTS" id="PR00171">
    <property type="entry name" value="SUGRTRNSPORT"/>
</dbReference>
<gene>
    <name evidence="12" type="ORF">IAC76_06935</name>
</gene>
<feature type="transmembrane region" description="Helical" evidence="10">
    <location>
        <begin position="165"/>
        <end position="186"/>
    </location>
</feature>
<keyword evidence="4" id="KW-1003">Cell membrane</keyword>
<keyword evidence="7 10" id="KW-1133">Transmembrane helix</keyword>
<reference evidence="12" key="1">
    <citation type="submission" date="2020-10" db="EMBL/GenBank/DDBJ databases">
        <authorList>
            <person name="Gilroy R."/>
        </authorList>
    </citation>
    <scope>NUCLEOTIDE SEQUENCE</scope>
    <source>
        <strain evidence="12">10192</strain>
    </source>
</reference>
<dbReference type="SUPFAM" id="SSF103473">
    <property type="entry name" value="MFS general substrate transporter"/>
    <property type="match status" value="1"/>
</dbReference>
<evidence type="ECO:0000256" key="1">
    <source>
        <dbReference type="ARBA" id="ARBA00004651"/>
    </source>
</evidence>
<dbReference type="InterPro" id="IPR005829">
    <property type="entry name" value="Sugar_transporter_CS"/>
</dbReference>
<evidence type="ECO:0000256" key="6">
    <source>
        <dbReference type="ARBA" id="ARBA00022692"/>
    </source>
</evidence>
<dbReference type="FunFam" id="1.20.1250.20:FF:000218">
    <property type="entry name" value="facilitated trehalose transporter Tret1"/>
    <property type="match status" value="1"/>
</dbReference>
<feature type="transmembrane region" description="Helical" evidence="10">
    <location>
        <begin position="382"/>
        <end position="405"/>
    </location>
</feature>
<keyword evidence="6 10" id="KW-0812">Transmembrane</keyword>
<evidence type="ECO:0000256" key="7">
    <source>
        <dbReference type="ARBA" id="ARBA00022989"/>
    </source>
</evidence>
<dbReference type="InterPro" id="IPR050814">
    <property type="entry name" value="Myo-inositol_Transporter"/>
</dbReference>
<dbReference type="InterPro" id="IPR003663">
    <property type="entry name" value="Sugar/inositol_transpt"/>
</dbReference>
<dbReference type="PANTHER" id="PTHR48020:SF12">
    <property type="entry name" value="PROTON MYO-INOSITOL COTRANSPORTER"/>
    <property type="match status" value="1"/>
</dbReference>
<evidence type="ECO:0000313" key="13">
    <source>
        <dbReference type="Proteomes" id="UP000823632"/>
    </source>
</evidence>
<dbReference type="Proteomes" id="UP000823632">
    <property type="component" value="Unassembled WGS sequence"/>
</dbReference>
<name>A0A9D9H0J4_9BACT</name>
<dbReference type="Pfam" id="PF00083">
    <property type="entry name" value="Sugar_tr"/>
    <property type="match status" value="1"/>
</dbReference>
<keyword evidence="8 10" id="KW-0472">Membrane</keyword>
<feature type="transmembrane region" description="Helical" evidence="10">
    <location>
        <begin position="48"/>
        <end position="69"/>
    </location>
</feature>
<protein>
    <submittedName>
        <fullName evidence="12">Sugar porter family MFS transporter</fullName>
    </submittedName>
</protein>
<comment type="similarity">
    <text evidence="2 9">Belongs to the major facilitator superfamily. Sugar transporter (TC 2.A.1.1) family.</text>
</comment>
<comment type="subcellular location">
    <subcellularLocation>
        <location evidence="1">Cell membrane</location>
        <topology evidence="1">Multi-pass membrane protein</topology>
    </subcellularLocation>
</comment>
<feature type="transmembrane region" description="Helical" evidence="10">
    <location>
        <begin position="103"/>
        <end position="124"/>
    </location>
</feature>
<evidence type="ECO:0000256" key="3">
    <source>
        <dbReference type="ARBA" id="ARBA00022448"/>
    </source>
</evidence>
<dbReference type="GO" id="GO:0005886">
    <property type="term" value="C:plasma membrane"/>
    <property type="evidence" value="ECO:0007669"/>
    <property type="project" value="UniProtKB-SubCell"/>
</dbReference>
<comment type="caution">
    <text evidence="12">The sequence shown here is derived from an EMBL/GenBank/DDBJ whole genome shotgun (WGS) entry which is preliminary data.</text>
</comment>